<gene>
    <name evidence="4" type="ORF">ACFPEL_24585</name>
</gene>
<evidence type="ECO:0000313" key="4">
    <source>
        <dbReference type="EMBL" id="MFC4835608.1"/>
    </source>
</evidence>
<protein>
    <submittedName>
        <fullName evidence="4">PH domain-containing protein</fullName>
    </submittedName>
</protein>
<evidence type="ECO:0000259" key="3">
    <source>
        <dbReference type="Pfam" id="PF10756"/>
    </source>
</evidence>
<evidence type="ECO:0000256" key="1">
    <source>
        <dbReference type="SAM" id="MobiDB-lite"/>
    </source>
</evidence>
<keyword evidence="2" id="KW-0812">Transmembrane</keyword>
<dbReference type="Pfam" id="PF10756">
    <property type="entry name" value="bPH_6"/>
    <property type="match status" value="1"/>
</dbReference>
<dbReference type="InterPro" id="IPR019692">
    <property type="entry name" value="CFP-6_PH"/>
</dbReference>
<accession>A0ABV9RN34</accession>
<feature type="domain" description="Low molecular weight protein antigen 6 PH" evidence="3">
    <location>
        <begin position="140"/>
        <end position="207"/>
    </location>
</feature>
<organism evidence="4 5">
    <name type="scientific">Actinomycetospora chibensis</name>
    <dbReference type="NCBI Taxonomy" id="663606"/>
    <lineage>
        <taxon>Bacteria</taxon>
        <taxon>Bacillati</taxon>
        <taxon>Actinomycetota</taxon>
        <taxon>Actinomycetes</taxon>
        <taxon>Pseudonocardiales</taxon>
        <taxon>Pseudonocardiaceae</taxon>
        <taxon>Actinomycetospora</taxon>
    </lineage>
</organism>
<dbReference type="RefSeq" id="WP_274189500.1">
    <property type="nucleotide sequence ID" value="NZ_BAABHN010000050.1"/>
</dbReference>
<evidence type="ECO:0000256" key="2">
    <source>
        <dbReference type="SAM" id="Phobius"/>
    </source>
</evidence>
<dbReference type="Proteomes" id="UP001595909">
    <property type="component" value="Unassembled WGS sequence"/>
</dbReference>
<keyword evidence="5" id="KW-1185">Reference proteome</keyword>
<evidence type="ECO:0000313" key="5">
    <source>
        <dbReference type="Proteomes" id="UP001595909"/>
    </source>
</evidence>
<name>A0ABV9RN34_9PSEU</name>
<dbReference type="EMBL" id="JBHSIM010000050">
    <property type="protein sequence ID" value="MFC4835608.1"/>
    <property type="molecule type" value="Genomic_DNA"/>
</dbReference>
<keyword evidence="2" id="KW-0472">Membrane</keyword>
<sequence length="267" mass="28846">MLRWWTFAHSAADGRAGTLLEVVDTEAGMYLVAGDTACPAGRDAAARRLVLRWHIAPEHRPAGTIAGVSDERGTTAGTTGATDEGPAGPEARPATFRAVPMSALIAVGFVAICVSPIAFLGGAWFLVFLLPLALGWWVVRTRTTVDVEALRVRSVRGSQRVAWDDVATLRVVERGWVRAVRGDESELALVGVRTRDLGRVAQASRGRITMPTPEEVEDAAAHQRELEATRMRIARLREAEQETEQEAEQDTDRDAADATPGEGSERA</sequence>
<comment type="caution">
    <text evidence="4">The sequence shown here is derived from an EMBL/GenBank/DDBJ whole genome shotgun (WGS) entry which is preliminary data.</text>
</comment>
<feature type="transmembrane region" description="Helical" evidence="2">
    <location>
        <begin position="98"/>
        <end position="117"/>
    </location>
</feature>
<keyword evidence="2" id="KW-1133">Transmembrane helix</keyword>
<feature type="region of interest" description="Disordered" evidence="1">
    <location>
        <begin position="64"/>
        <end position="92"/>
    </location>
</feature>
<reference evidence="5" key="1">
    <citation type="journal article" date="2019" name="Int. J. Syst. Evol. Microbiol.">
        <title>The Global Catalogue of Microorganisms (GCM) 10K type strain sequencing project: providing services to taxonomists for standard genome sequencing and annotation.</title>
        <authorList>
            <consortium name="The Broad Institute Genomics Platform"/>
            <consortium name="The Broad Institute Genome Sequencing Center for Infectious Disease"/>
            <person name="Wu L."/>
            <person name="Ma J."/>
        </authorList>
    </citation>
    <scope>NUCLEOTIDE SEQUENCE [LARGE SCALE GENOMIC DNA]</scope>
    <source>
        <strain evidence="5">CCUG 50347</strain>
    </source>
</reference>
<feature type="region of interest" description="Disordered" evidence="1">
    <location>
        <begin position="234"/>
        <end position="267"/>
    </location>
</feature>
<feature type="compositionally biased region" description="Low complexity" evidence="1">
    <location>
        <begin position="74"/>
        <end position="88"/>
    </location>
</feature>
<proteinExistence type="predicted"/>